<evidence type="ECO:0000313" key="1">
    <source>
        <dbReference type="EMBL" id="WDV05059.1"/>
    </source>
</evidence>
<evidence type="ECO:0000313" key="2">
    <source>
        <dbReference type="Proteomes" id="UP001219585"/>
    </source>
</evidence>
<organism evidence="1 2">
    <name type="scientific">Lysinibacillus irui</name>
    <dbReference type="NCBI Taxonomy" id="2998077"/>
    <lineage>
        <taxon>Bacteria</taxon>
        <taxon>Bacillati</taxon>
        <taxon>Bacillota</taxon>
        <taxon>Bacilli</taxon>
        <taxon>Bacillales</taxon>
        <taxon>Bacillaceae</taxon>
        <taxon>Lysinibacillus</taxon>
    </lineage>
</organism>
<protein>
    <submittedName>
        <fullName evidence="1">Uncharacterized protein</fullName>
    </submittedName>
</protein>
<dbReference type="KEGG" id="liu:OU989_12100"/>
<accession>A0AAJ5RNV3</accession>
<dbReference type="EMBL" id="CP113527">
    <property type="protein sequence ID" value="WDV05059.1"/>
    <property type="molecule type" value="Genomic_DNA"/>
</dbReference>
<dbReference type="RefSeq" id="WP_274793292.1">
    <property type="nucleotide sequence ID" value="NZ_CP113527.1"/>
</dbReference>
<sequence>MTEEKHLEGLTELKKRLVKAYATSVMGEVRTVEDVKPTELQHYVELEIAEREIAVLANS</sequence>
<proteinExistence type="predicted"/>
<dbReference type="AlphaFoldDB" id="A0AAJ5RNV3"/>
<dbReference type="Proteomes" id="UP001219585">
    <property type="component" value="Chromosome"/>
</dbReference>
<reference evidence="1" key="1">
    <citation type="submission" date="2022-11" db="EMBL/GenBank/DDBJ databases">
        <title>Lysinibacillus irui.</title>
        <authorList>
            <person name="Akintayo S.O."/>
        </authorList>
    </citation>
    <scope>NUCLEOTIDE SEQUENCE</scope>
    <source>
        <strain evidence="1">IRB4-01</strain>
    </source>
</reference>
<gene>
    <name evidence="1" type="ORF">OU989_12100</name>
</gene>
<name>A0AAJ5RNV3_9BACI</name>